<organism evidence="3 4">
    <name type="scientific">Blyttiomyces helicus</name>
    <dbReference type="NCBI Taxonomy" id="388810"/>
    <lineage>
        <taxon>Eukaryota</taxon>
        <taxon>Fungi</taxon>
        <taxon>Fungi incertae sedis</taxon>
        <taxon>Chytridiomycota</taxon>
        <taxon>Chytridiomycota incertae sedis</taxon>
        <taxon>Chytridiomycetes</taxon>
        <taxon>Chytridiomycetes incertae sedis</taxon>
        <taxon>Blyttiomyces</taxon>
    </lineage>
</organism>
<gene>
    <name evidence="3" type="ORF">BDK51DRAFT_35110</name>
</gene>
<feature type="non-terminal residue" evidence="3">
    <location>
        <position position="728"/>
    </location>
</feature>
<dbReference type="InterPro" id="IPR001680">
    <property type="entry name" value="WD40_rpt"/>
</dbReference>
<name>A0A4P9WBM2_9FUNG</name>
<dbReference type="OrthoDB" id="6252103at2759"/>
<dbReference type="SUPFAM" id="SSF50978">
    <property type="entry name" value="WD40 repeat-like"/>
    <property type="match status" value="1"/>
</dbReference>
<feature type="region of interest" description="Disordered" evidence="2">
    <location>
        <begin position="1"/>
        <end position="60"/>
    </location>
</feature>
<dbReference type="InterPro" id="IPR015943">
    <property type="entry name" value="WD40/YVTN_repeat-like_dom_sf"/>
</dbReference>
<dbReference type="EMBL" id="KZ997225">
    <property type="protein sequence ID" value="RKO87696.1"/>
    <property type="molecule type" value="Genomic_DNA"/>
</dbReference>
<feature type="region of interest" description="Disordered" evidence="2">
    <location>
        <begin position="153"/>
        <end position="188"/>
    </location>
</feature>
<dbReference type="PROSITE" id="PS50082">
    <property type="entry name" value="WD_REPEATS_2"/>
    <property type="match status" value="1"/>
</dbReference>
<feature type="repeat" description="WD" evidence="1">
    <location>
        <begin position="693"/>
        <end position="728"/>
    </location>
</feature>
<evidence type="ECO:0000313" key="3">
    <source>
        <dbReference type="EMBL" id="RKO87696.1"/>
    </source>
</evidence>
<feature type="region of interest" description="Disordered" evidence="2">
    <location>
        <begin position="588"/>
        <end position="614"/>
    </location>
</feature>
<dbReference type="AlphaFoldDB" id="A0A4P9WBM2"/>
<feature type="compositionally biased region" description="Polar residues" evidence="2">
    <location>
        <begin position="107"/>
        <end position="118"/>
    </location>
</feature>
<sequence length="728" mass="78450">MFAKRGGPAASRAPSSAAANSRSAHPRSRTTSRSSSTSTAPASLKKKRPRPALNSPSSHSLTLERCLGLTTARPSALALHPSPDSALVAYPAGGVVVLYNHRKNKQTSFLVPGSSPSSALPEGGDDDPNDPVPHLDDSQTSLAHALSLESVGSAPASPYSSHGSSFTNKDPSAPATAPRRSVSRTGMGSTGSLLPVKAVACVAFSPDGEFMAVGEAGHQPRIVVWNLKRFTVVSELVGHKFGVLALAFSPNMRYLVSMGYKHDQSVYVWNWKNGAKLAGSKISTPVNALAFDPLGRFFVTVGVRHIKFWSFDANGMLLKSTKQSQKLTMQALDGRFGVLGDHKNSTFVDVDCRRAADGQVYTYCITERGLLTLFNEDRVMEKWVDLKVNGGTSIHTSDKYIACGCTDGIVRLFEPESLKYIITLPKPHPLGVDVASSLVTTGYRTSSIPNAIYPDAVAVRIDAVSEKVTCVYDDRSLFIWDVKESKHVGKYRSFLFHSDCVWGVEMLPPPRPRSVALPAPLPATPDLAEAPSPLPLPADTFATHSSDGTIRLWNVDGGPDAEAWFGRNMYSRETIKILYVGTGSEGKGRGLIGGGGSREAPTTERQPTPPSARRLASDHCALARMDITWRLGIVPGTLECVFMEAHEGEVLSIDFSGEPGDDPSDPLLMATASRDRLIHIFDVRRSFSLLQTLDDHSSSITAVHFAEKGRRLLSCAADKSIIFRGARE</sequence>
<keyword evidence="1" id="KW-0853">WD repeat</keyword>
<keyword evidence="4" id="KW-1185">Reference proteome</keyword>
<evidence type="ECO:0000313" key="4">
    <source>
        <dbReference type="Proteomes" id="UP000269721"/>
    </source>
</evidence>
<feature type="compositionally biased region" description="Low complexity" evidence="2">
    <location>
        <begin position="8"/>
        <end position="23"/>
    </location>
</feature>
<evidence type="ECO:0000256" key="1">
    <source>
        <dbReference type="PROSITE-ProRule" id="PRU00221"/>
    </source>
</evidence>
<dbReference type="PANTHER" id="PTHR45589">
    <property type="entry name" value="WD REPEAT DOMAIN 62, ISOFORM G"/>
    <property type="match status" value="1"/>
</dbReference>
<dbReference type="PROSITE" id="PS50294">
    <property type="entry name" value="WD_REPEATS_REGION"/>
    <property type="match status" value="1"/>
</dbReference>
<feature type="compositionally biased region" description="Gly residues" evidence="2">
    <location>
        <begin position="588"/>
        <end position="597"/>
    </location>
</feature>
<dbReference type="InterPro" id="IPR036322">
    <property type="entry name" value="WD40_repeat_dom_sf"/>
</dbReference>
<reference evidence="4" key="1">
    <citation type="journal article" date="2018" name="Nat. Microbiol.">
        <title>Leveraging single-cell genomics to expand the fungal tree of life.</title>
        <authorList>
            <person name="Ahrendt S.R."/>
            <person name="Quandt C.A."/>
            <person name="Ciobanu D."/>
            <person name="Clum A."/>
            <person name="Salamov A."/>
            <person name="Andreopoulos B."/>
            <person name="Cheng J.F."/>
            <person name="Woyke T."/>
            <person name="Pelin A."/>
            <person name="Henrissat B."/>
            <person name="Reynolds N.K."/>
            <person name="Benny G.L."/>
            <person name="Smith M.E."/>
            <person name="James T.Y."/>
            <person name="Grigoriev I.V."/>
        </authorList>
    </citation>
    <scope>NUCLEOTIDE SEQUENCE [LARGE SCALE GENOMIC DNA]</scope>
</reference>
<accession>A0A4P9WBM2</accession>
<dbReference type="SMART" id="SM00320">
    <property type="entry name" value="WD40"/>
    <property type="match status" value="8"/>
</dbReference>
<feature type="compositionally biased region" description="Low complexity" evidence="2">
    <location>
        <begin position="31"/>
        <end position="43"/>
    </location>
</feature>
<dbReference type="Pfam" id="PF00400">
    <property type="entry name" value="WD40"/>
    <property type="match status" value="3"/>
</dbReference>
<dbReference type="Proteomes" id="UP000269721">
    <property type="component" value="Unassembled WGS sequence"/>
</dbReference>
<proteinExistence type="predicted"/>
<dbReference type="Gene3D" id="2.130.10.10">
    <property type="entry name" value="YVTN repeat-like/Quinoprotein amine dehydrogenase"/>
    <property type="match status" value="3"/>
</dbReference>
<feature type="compositionally biased region" description="Polar residues" evidence="2">
    <location>
        <begin position="158"/>
        <end position="170"/>
    </location>
</feature>
<protein>
    <submittedName>
        <fullName evidence="3">WD40-repeat-containing domain protein</fullName>
    </submittedName>
</protein>
<dbReference type="InterPro" id="IPR052779">
    <property type="entry name" value="WDR62"/>
</dbReference>
<feature type="region of interest" description="Disordered" evidence="2">
    <location>
        <begin position="107"/>
        <end position="137"/>
    </location>
</feature>
<dbReference type="PANTHER" id="PTHR45589:SF1">
    <property type="entry name" value="WD REPEAT DOMAIN 62, ISOFORM G"/>
    <property type="match status" value="1"/>
</dbReference>
<evidence type="ECO:0000256" key="2">
    <source>
        <dbReference type="SAM" id="MobiDB-lite"/>
    </source>
</evidence>